<dbReference type="InterPro" id="IPR058922">
    <property type="entry name" value="WHD_DRP"/>
</dbReference>
<name>A0ABD2R0J7_9SOLN</name>
<evidence type="ECO:0000259" key="8">
    <source>
        <dbReference type="Pfam" id="PF00931"/>
    </source>
</evidence>
<dbReference type="InterPro" id="IPR032675">
    <property type="entry name" value="LRR_dom_sf"/>
</dbReference>
<dbReference type="InterPro" id="IPR041118">
    <property type="entry name" value="Rx_N"/>
</dbReference>
<dbReference type="InterPro" id="IPR027417">
    <property type="entry name" value="P-loop_NTPase"/>
</dbReference>
<dbReference type="InterPro" id="IPR056789">
    <property type="entry name" value="LRR_R13L1-DRL21"/>
</dbReference>
<feature type="domain" description="Disease resistance N-terminal" evidence="9">
    <location>
        <begin position="11"/>
        <end position="105"/>
    </location>
</feature>
<dbReference type="Pfam" id="PF23559">
    <property type="entry name" value="WHD_DRP"/>
    <property type="match status" value="1"/>
</dbReference>
<evidence type="ECO:0000313" key="12">
    <source>
        <dbReference type="EMBL" id="KAL3325343.1"/>
    </source>
</evidence>
<reference evidence="12 13" key="1">
    <citation type="submission" date="2024-05" db="EMBL/GenBank/DDBJ databases">
        <title>De novo assembly of an allotetraploid wild potato.</title>
        <authorList>
            <person name="Hosaka A.J."/>
        </authorList>
    </citation>
    <scope>NUCLEOTIDE SEQUENCE [LARGE SCALE GENOMIC DNA]</scope>
    <source>
        <tissue evidence="12">Young leaves</tissue>
    </source>
</reference>
<dbReference type="Gene3D" id="1.10.8.430">
    <property type="entry name" value="Helical domain of apoptotic protease-activating factors"/>
    <property type="match status" value="1"/>
</dbReference>
<dbReference type="InterPro" id="IPR002182">
    <property type="entry name" value="NB-ARC"/>
</dbReference>
<evidence type="ECO:0000256" key="7">
    <source>
        <dbReference type="SAM" id="Coils"/>
    </source>
</evidence>
<evidence type="ECO:0000256" key="3">
    <source>
        <dbReference type="ARBA" id="ARBA00022737"/>
    </source>
</evidence>
<keyword evidence="6" id="KW-0067">ATP-binding</keyword>
<dbReference type="FunFam" id="3.40.50.300:FF:001091">
    <property type="entry name" value="Probable disease resistance protein At1g61300"/>
    <property type="match status" value="1"/>
</dbReference>
<dbReference type="Gene3D" id="3.40.50.300">
    <property type="entry name" value="P-loop containing nucleotide triphosphate hydrolases"/>
    <property type="match status" value="1"/>
</dbReference>
<gene>
    <name evidence="12" type="ORF">AABB24_039107</name>
</gene>
<protein>
    <submittedName>
        <fullName evidence="12">Uncharacterized protein</fullName>
    </submittedName>
</protein>
<evidence type="ECO:0000256" key="4">
    <source>
        <dbReference type="ARBA" id="ARBA00022741"/>
    </source>
</evidence>
<comment type="caution">
    <text evidence="12">The sequence shown here is derived from an EMBL/GenBank/DDBJ whole genome shotgun (WGS) entry which is preliminary data.</text>
</comment>
<keyword evidence="2" id="KW-0433">Leucine-rich repeat</keyword>
<evidence type="ECO:0000259" key="11">
    <source>
        <dbReference type="Pfam" id="PF25019"/>
    </source>
</evidence>
<dbReference type="PANTHER" id="PTHR36766">
    <property type="entry name" value="PLANT BROAD-SPECTRUM MILDEW RESISTANCE PROTEIN RPW8"/>
    <property type="match status" value="1"/>
</dbReference>
<feature type="domain" description="NB-ARC" evidence="8">
    <location>
        <begin position="181"/>
        <end position="354"/>
    </location>
</feature>
<comment type="similarity">
    <text evidence="1">Belongs to the disease resistance NB-LRR family.</text>
</comment>
<dbReference type="PANTHER" id="PTHR36766:SF51">
    <property type="entry name" value="DISEASE RESISTANCE RPP13-LIKE PROTEIN 1"/>
    <property type="match status" value="1"/>
</dbReference>
<feature type="domain" description="R13L1/DRL21-like LRR repeat region" evidence="11">
    <location>
        <begin position="696"/>
        <end position="822"/>
    </location>
</feature>
<accession>A0ABD2R0J7</accession>
<evidence type="ECO:0000259" key="9">
    <source>
        <dbReference type="Pfam" id="PF18052"/>
    </source>
</evidence>
<proteinExistence type="inferred from homology"/>
<dbReference type="Pfam" id="PF25019">
    <property type="entry name" value="LRR_R13L1-DRL21"/>
    <property type="match status" value="1"/>
</dbReference>
<keyword evidence="3" id="KW-0677">Repeat</keyword>
<dbReference type="Gene3D" id="1.20.5.4130">
    <property type="match status" value="1"/>
</dbReference>
<keyword evidence="7" id="KW-0175">Coiled coil</keyword>
<dbReference type="Gene3D" id="3.80.10.10">
    <property type="entry name" value="Ribonuclease Inhibitor"/>
    <property type="match status" value="4"/>
</dbReference>
<sequence length="1265" mass="144204">MEIGLAVGGAFLSSALNVLFDRLAPHGDLLNMFRKHKDHVQLLKKLEGILLGLQIVLSDAENKQASNRHVSRWFNKLQNAVDSAENLIEEVNYEVLRLKVEGQHQNLAETGNQQVSDLNLCLSDEFFLNIKDKLEDTIETLKDLQEQIGLLGLKEYFGSTKQETRRPSTSVDDESDIFGRQREIEDLIDRLLSEDASGKKLTVVPIVGMGGLGKTTLAKAVYNDERVKNHFGLKAWYCVSEEYDALRITKGLLQEIGKFDSKDVYNNLNQFQVKLKESLKGKNFLIVLDDVWNDNYNEWDDLRNIFVQGDIGSKIIVTTRKESVALMMGNEQISMNNLPTEASWSLFKRHAFENMDPMGHPELEEVGKQIAAKCKGLPLALKTLAGMLRSKSEVEEWKRILRSEIWELPHNDILPALILSYNDLPAHLKRCFSYCAIFPKDYPFRKEKVIHLWIANGLVPQGDEIIEDSGNQYFLELRSRSLFERVPNPSELNIENLFLMHDLVNDLAQIASSKLCIRLEESQGSHMLEQSRHLSYSMGYGEFEKLTPLYKLERLRTLLPTCIDVKRSNYALSKRVLHNILPRLRSLRALSLSHYWIKDLPDDLFIELNLLRFLDISQTKIKRLPDSICALYNLETLLLSSCYNLEELPLQMEKLINLRHLDISNTSCLKMPLHLIKLKSLQVLVGAKFLLGGLRMEDLGEAQNLYGSLSVVELQNVVDSREAMKAKMREKNHVDRLSLKWRGSSSADNSLTERDILDELRPHKNIKVVEITGYRGTNFPNWLADPLFLKLVKLSLRNCKNCYSLPALGQLPLLKFLSIRGMHGITEVTEEFYGSWSSKKPFNCLEKLEFKDMPEWKQWDLLGSGEFPILEKLKIKNCPELSLETVPIQLSSLKSFVVRGSPKVGVVFDDAQLEGMKQIEELRISGCDSVTSFPFSILPTTLKRIRISRCQKLKLEQPVGEMSMFLEYLSLEKCGCIDDISPELLPRARHLMLRNCHNLTRFLIPTATKLIFIMNCKTVEILSVACGGTQMTSLSIDDCLKLKWLPERMQELLPSLNTLRLSNCPEIESFPEGGLPFNLQFLRISNCKKLVNGRKEWHLQRLPCLTTLIINHDGSDEEIVGGENWELPSSIQTLFINNLKTLSSQHLKSLTSLQSLRIEGNLPQIQSMLELGQFSHLTSLQILQILNFPSLQSLPESALPSSLSQLIISHCPNLQSLPLKGMPSSLSELSIYDCPLLKPLLEFDKGEYWPNIAQFPTIKIDYECM</sequence>
<dbReference type="SUPFAM" id="SSF52540">
    <property type="entry name" value="P-loop containing nucleoside triphosphate hydrolases"/>
    <property type="match status" value="1"/>
</dbReference>
<dbReference type="Pfam" id="PF18052">
    <property type="entry name" value="Rx_N"/>
    <property type="match status" value="1"/>
</dbReference>
<dbReference type="PRINTS" id="PR00364">
    <property type="entry name" value="DISEASERSIST"/>
</dbReference>
<feature type="domain" description="Disease resistance protein winged helix" evidence="10">
    <location>
        <begin position="437"/>
        <end position="508"/>
    </location>
</feature>
<evidence type="ECO:0000256" key="1">
    <source>
        <dbReference type="ARBA" id="ARBA00008894"/>
    </source>
</evidence>
<dbReference type="AlphaFoldDB" id="A0ABD2R0J7"/>
<dbReference type="FunFam" id="1.10.10.10:FF:000322">
    <property type="entry name" value="Probable disease resistance protein At1g63360"/>
    <property type="match status" value="1"/>
</dbReference>
<dbReference type="GO" id="GO:0005524">
    <property type="term" value="F:ATP binding"/>
    <property type="evidence" value="ECO:0007669"/>
    <property type="project" value="UniProtKB-KW"/>
</dbReference>
<evidence type="ECO:0000256" key="2">
    <source>
        <dbReference type="ARBA" id="ARBA00022614"/>
    </source>
</evidence>
<evidence type="ECO:0000259" key="10">
    <source>
        <dbReference type="Pfam" id="PF23559"/>
    </source>
</evidence>
<keyword evidence="13" id="KW-1185">Reference proteome</keyword>
<organism evidence="12 13">
    <name type="scientific">Solanum stoloniferum</name>
    <dbReference type="NCBI Taxonomy" id="62892"/>
    <lineage>
        <taxon>Eukaryota</taxon>
        <taxon>Viridiplantae</taxon>
        <taxon>Streptophyta</taxon>
        <taxon>Embryophyta</taxon>
        <taxon>Tracheophyta</taxon>
        <taxon>Spermatophyta</taxon>
        <taxon>Magnoliopsida</taxon>
        <taxon>eudicotyledons</taxon>
        <taxon>Gunneridae</taxon>
        <taxon>Pentapetalae</taxon>
        <taxon>asterids</taxon>
        <taxon>lamiids</taxon>
        <taxon>Solanales</taxon>
        <taxon>Solanaceae</taxon>
        <taxon>Solanoideae</taxon>
        <taxon>Solaneae</taxon>
        <taxon>Solanum</taxon>
    </lineage>
</organism>
<dbReference type="InterPro" id="IPR036388">
    <property type="entry name" value="WH-like_DNA-bd_sf"/>
</dbReference>
<dbReference type="EMBL" id="JBJKTR010000023">
    <property type="protein sequence ID" value="KAL3325343.1"/>
    <property type="molecule type" value="Genomic_DNA"/>
</dbReference>
<dbReference type="InterPro" id="IPR042197">
    <property type="entry name" value="Apaf_helical"/>
</dbReference>
<dbReference type="Pfam" id="PF00931">
    <property type="entry name" value="NB-ARC"/>
    <property type="match status" value="1"/>
</dbReference>
<dbReference type="Gene3D" id="1.10.10.10">
    <property type="entry name" value="Winged helix-like DNA-binding domain superfamily/Winged helix DNA-binding domain"/>
    <property type="match status" value="1"/>
</dbReference>
<keyword evidence="5" id="KW-0611">Plant defense</keyword>
<evidence type="ECO:0000256" key="6">
    <source>
        <dbReference type="ARBA" id="ARBA00022840"/>
    </source>
</evidence>
<feature type="coiled-coil region" evidence="7">
    <location>
        <begin position="74"/>
        <end position="101"/>
    </location>
</feature>
<keyword evidence="4" id="KW-0547">Nucleotide-binding</keyword>
<evidence type="ECO:0000313" key="13">
    <source>
        <dbReference type="Proteomes" id="UP001627284"/>
    </source>
</evidence>
<dbReference type="GO" id="GO:0051607">
    <property type="term" value="P:defense response to virus"/>
    <property type="evidence" value="ECO:0007669"/>
    <property type="project" value="UniProtKB-ARBA"/>
</dbReference>
<dbReference type="SUPFAM" id="SSF52058">
    <property type="entry name" value="L domain-like"/>
    <property type="match status" value="2"/>
</dbReference>
<evidence type="ECO:0000256" key="5">
    <source>
        <dbReference type="ARBA" id="ARBA00022821"/>
    </source>
</evidence>
<dbReference type="Proteomes" id="UP001627284">
    <property type="component" value="Unassembled WGS sequence"/>
</dbReference>